<gene>
    <name evidence="1" type="ORF">FC39_GL000592</name>
</gene>
<dbReference type="STRING" id="1423754.FC39_GL000592"/>
<proteinExistence type="predicted"/>
<name>A0A0R1YDQ2_9LACO</name>
<dbReference type="OrthoDB" id="1550566at2"/>
<dbReference type="Proteomes" id="UP000051223">
    <property type="component" value="Unassembled WGS sequence"/>
</dbReference>
<accession>A0A0R1YDQ2</accession>
<evidence type="ECO:0000313" key="2">
    <source>
        <dbReference type="Proteomes" id="UP000051223"/>
    </source>
</evidence>
<dbReference type="eggNOG" id="COG1672">
    <property type="taxonomic scope" value="Bacteria"/>
</dbReference>
<comment type="caution">
    <text evidence="1">The sequence shown here is derived from an EMBL/GenBank/DDBJ whole genome shotgun (WGS) entry which is preliminary data.</text>
</comment>
<evidence type="ECO:0000313" key="1">
    <source>
        <dbReference type="EMBL" id="KRM40450.1"/>
    </source>
</evidence>
<dbReference type="AlphaFoldDB" id="A0A0R1YDQ2"/>
<organism evidence="1 2">
    <name type="scientific">Lactobacillus hamsteri DSM 5661 = JCM 6256</name>
    <dbReference type="NCBI Taxonomy" id="1423754"/>
    <lineage>
        <taxon>Bacteria</taxon>
        <taxon>Bacillati</taxon>
        <taxon>Bacillota</taxon>
        <taxon>Bacilli</taxon>
        <taxon>Lactobacillales</taxon>
        <taxon>Lactobacillaceae</taxon>
        <taxon>Lactobacillus</taxon>
    </lineage>
</organism>
<dbReference type="EMBL" id="AZGI01000016">
    <property type="protein sequence ID" value="KRM40450.1"/>
    <property type="molecule type" value="Genomic_DNA"/>
</dbReference>
<reference evidence="1 2" key="1">
    <citation type="journal article" date="2015" name="Genome Announc.">
        <title>Expanding the biotechnology potential of lactobacilli through comparative genomics of 213 strains and associated genera.</title>
        <authorList>
            <person name="Sun Z."/>
            <person name="Harris H.M."/>
            <person name="McCann A."/>
            <person name="Guo C."/>
            <person name="Argimon S."/>
            <person name="Zhang W."/>
            <person name="Yang X."/>
            <person name="Jeffery I.B."/>
            <person name="Cooney J.C."/>
            <person name="Kagawa T.F."/>
            <person name="Liu W."/>
            <person name="Song Y."/>
            <person name="Salvetti E."/>
            <person name="Wrobel A."/>
            <person name="Rasinkangas P."/>
            <person name="Parkhill J."/>
            <person name="Rea M.C."/>
            <person name="O'Sullivan O."/>
            <person name="Ritari J."/>
            <person name="Douillard F.P."/>
            <person name="Paul Ross R."/>
            <person name="Yang R."/>
            <person name="Briner A.E."/>
            <person name="Felis G.E."/>
            <person name="de Vos W.M."/>
            <person name="Barrangou R."/>
            <person name="Klaenhammer T.R."/>
            <person name="Caufield P.W."/>
            <person name="Cui Y."/>
            <person name="Zhang H."/>
            <person name="O'Toole P.W."/>
        </authorList>
    </citation>
    <scope>NUCLEOTIDE SEQUENCE [LARGE SCALE GENOMIC DNA]</scope>
    <source>
        <strain evidence="1 2">DSM 5661</strain>
    </source>
</reference>
<dbReference type="RefSeq" id="WP_025081290.1">
    <property type="nucleotide sequence ID" value="NZ_AZGI01000016.1"/>
</dbReference>
<protein>
    <submittedName>
        <fullName evidence="1">Uncharacterized protein</fullName>
    </submittedName>
</protein>
<keyword evidence="2" id="KW-1185">Reference proteome</keyword>
<dbReference type="PATRIC" id="fig|1423754.3.peg.612"/>
<sequence>MNKNPFNPTFGDVPELKSDAEEVSPLQKLDIYNTYMKVFKCDNSVATKLTNMTKGYSYAFQLLGYILFNHVNGNVPTLTDVEEIMQEYKNTLYNNAYQKIFSEISTMDQKYLYAVCGNHKLDEIAKILGKSNVFVAQYRRRAIERNLVVSAKMGYVKFTLPYFEDYLHETQNVDSIFYLGLE</sequence>